<dbReference type="AlphaFoldDB" id="A0A6I1MSM0"/>
<comment type="caution">
    <text evidence="3">The sequence shown here is derived from an EMBL/GenBank/DDBJ whole genome shotgun (WGS) entry which is preliminary data.</text>
</comment>
<dbReference type="GO" id="GO:0016020">
    <property type="term" value="C:membrane"/>
    <property type="evidence" value="ECO:0007669"/>
    <property type="project" value="InterPro"/>
</dbReference>
<evidence type="ECO:0000313" key="4">
    <source>
        <dbReference type="Proteomes" id="UP000430345"/>
    </source>
</evidence>
<evidence type="ECO:0000313" key="3">
    <source>
        <dbReference type="EMBL" id="MPQ45162.1"/>
    </source>
</evidence>
<dbReference type="PANTHER" id="PTHR34220">
    <property type="entry name" value="SENSOR HISTIDINE KINASE YPDA"/>
    <property type="match status" value="1"/>
</dbReference>
<evidence type="ECO:0000259" key="1">
    <source>
        <dbReference type="Pfam" id="PF06580"/>
    </source>
</evidence>
<organism evidence="3 4">
    <name type="scientific">Clostridium tarantellae</name>
    <dbReference type="NCBI Taxonomy" id="39493"/>
    <lineage>
        <taxon>Bacteria</taxon>
        <taxon>Bacillati</taxon>
        <taxon>Bacillota</taxon>
        <taxon>Clostridia</taxon>
        <taxon>Eubacteriales</taxon>
        <taxon>Clostridiaceae</taxon>
        <taxon>Clostridium</taxon>
    </lineage>
</organism>
<reference evidence="3 4" key="1">
    <citation type="submission" date="2019-10" db="EMBL/GenBank/DDBJ databases">
        <title>The Genome Sequence of Clostridium tarantellae Isolated from Fish Brain.</title>
        <authorList>
            <person name="Bano L."/>
            <person name="Kiel M."/>
            <person name="Sales G."/>
            <person name="Doxey A.C."/>
            <person name="Mansfield M.J."/>
            <person name="Schiavone M."/>
            <person name="Rossetto O."/>
            <person name="Pirazzini M."/>
            <person name="Dobrindt U."/>
            <person name="Montecucco C."/>
        </authorList>
    </citation>
    <scope>NUCLEOTIDE SEQUENCE [LARGE SCALE GENOMIC DNA]</scope>
    <source>
        <strain evidence="3 4">DSM 3997</strain>
    </source>
</reference>
<dbReference type="InterPro" id="IPR018771">
    <property type="entry name" value="PocR_dom"/>
</dbReference>
<dbReference type="EMBL" id="WHJC01000473">
    <property type="protein sequence ID" value="MPQ45162.1"/>
    <property type="molecule type" value="Genomic_DNA"/>
</dbReference>
<name>A0A6I1MSM0_9CLOT</name>
<proteinExistence type="predicted"/>
<dbReference type="OrthoDB" id="1410840at2"/>
<accession>A0A6I1MSM0</accession>
<dbReference type="Pfam" id="PF10114">
    <property type="entry name" value="PocR"/>
    <property type="match status" value="1"/>
</dbReference>
<dbReference type="PANTHER" id="PTHR34220:SF7">
    <property type="entry name" value="SENSOR HISTIDINE KINASE YPDA"/>
    <property type="match status" value="1"/>
</dbReference>
<gene>
    <name evidence="3" type="ORF">GBZ86_15675</name>
</gene>
<dbReference type="GO" id="GO:0000155">
    <property type="term" value="F:phosphorelay sensor kinase activity"/>
    <property type="evidence" value="ECO:0007669"/>
    <property type="project" value="InterPro"/>
</dbReference>
<keyword evidence="4" id="KW-1185">Reference proteome</keyword>
<protein>
    <recommendedName>
        <fullName evidence="5">Signal transduction histidine kinase internal region domain-containing protein</fullName>
    </recommendedName>
</protein>
<dbReference type="InterPro" id="IPR010559">
    <property type="entry name" value="Sig_transdc_His_kin_internal"/>
</dbReference>
<dbReference type="Pfam" id="PF06580">
    <property type="entry name" value="His_kinase"/>
    <property type="match status" value="1"/>
</dbReference>
<evidence type="ECO:0008006" key="5">
    <source>
        <dbReference type="Google" id="ProtNLM"/>
    </source>
</evidence>
<dbReference type="InterPro" id="IPR050640">
    <property type="entry name" value="Bact_2-comp_sensor_kinase"/>
</dbReference>
<sequence>MNLKRGINMYNSNFSLNSLIDEHTFNLIKKQISHLFKFEVLILSSDDKLIGNVINPTYLSNLIKDSNLLTQIYINANEFTLRNFTSEITANNNFFGKVIVGQCKLENNFINYSSKIINFCKKNNIPENLIFEAFSKIPKRTSQDINTMKYCSEFIANYISQIISNKIKNNEISYLKNKQLKYIDTIKKIKIKDYNKENNSYFLFNTLNSISRMAFLENASHTEEMIYCLSDLLRYKFKQSENFTTIGSELENIKKYLFIQNIRYKNSLKYYIDIPKNILNYRIPPMIIEPMVEKIIFHGIESKIGEGFISIYGNIINNDIKIKIKYNDIYDSSNHHSTLLSCKNKPLEFLNANKRLVSYFGSNYGIEIFNADKGETLIEIKIPCFKEILFDNTKERNTYNVYYYDC</sequence>
<feature type="domain" description="PocR" evidence="2">
    <location>
        <begin position="81"/>
        <end position="162"/>
    </location>
</feature>
<dbReference type="Proteomes" id="UP000430345">
    <property type="component" value="Unassembled WGS sequence"/>
</dbReference>
<evidence type="ECO:0000259" key="2">
    <source>
        <dbReference type="Pfam" id="PF10114"/>
    </source>
</evidence>
<feature type="domain" description="Signal transduction histidine kinase internal region" evidence="1">
    <location>
        <begin position="199"/>
        <end position="268"/>
    </location>
</feature>